<organism evidence="2 3">
    <name type="scientific">Triticum urartu</name>
    <name type="common">Red wild einkorn</name>
    <name type="synonym">Crithodium urartu</name>
    <dbReference type="NCBI Taxonomy" id="4572"/>
    <lineage>
        <taxon>Eukaryota</taxon>
        <taxon>Viridiplantae</taxon>
        <taxon>Streptophyta</taxon>
        <taxon>Embryophyta</taxon>
        <taxon>Tracheophyta</taxon>
        <taxon>Spermatophyta</taxon>
        <taxon>Magnoliopsida</taxon>
        <taxon>Liliopsida</taxon>
        <taxon>Poales</taxon>
        <taxon>Poaceae</taxon>
        <taxon>BOP clade</taxon>
        <taxon>Pooideae</taxon>
        <taxon>Triticodae</taxon>
        <taxon>Triticeae</taxon>
        <taxon>Triticinae</taxon>
        <taxon>Triticum</taxon>
    </lineage>
</organism>
<reference evidence="2" key="3">
    <citation type="submission" date="2022-06" db="UniProtKB">
        <authorList>
            <consortium name="EnsemblPlants"/>
        </authorList>
    </citation>
    <scope>IDENTIFICATION</scope>
</reference>
<reference evidence="2" key="2">
    <citation type="submission" date="2018-03" db="EMBL/GenBank/DDBJ databases">
        <title>The Triticum urartu genome reveals the dynamic nature of wheat genome evolution.</title>
        <authorList>
            <person name="Ling H."/>
            <person name="Ma B."/>
            <person name="Shi X."/>
            <person name="Liu H."/>
            <person name="Dong L."/>
            <person name="Sun H."/>
            <person name="Cao Y."/>
            <person name="Gao Q."/>
            <person name="Zheng S."/>
            <person name="Li Y."/>
            <person name="Yu Y."/>
            <person name="Du H."/>
            <person name="Qi M."/>
            <person name="Li Y."/>
            <person name="Yu H."/>
            <person name="Cui Y."/>
            <person name="Wang N."/>
            <person name="Chen C."/>
            <person name="Wu H."/>
            <person name="Zhao Y."/>
            <person name="Zhang J."/>
            <person name="Li Y."/>
            <person name="Zhou W."/>
            <person name="Zhang B."/>
            <person name="Hu W."/>
            <person name="Eijk M."/>
            <person name="Tang J."/>
            <person name="Witsenboer H."/>
            <person name="Zhao S."/>
            <person name="Li Z."/>
            <person name="Zhang A."/>
            <person name="Wang D."/>
            <person name="Liang C."/>
        </authorList>
    </citation>
    <scope>NUCLEOTIDE SEQUENCE [LARGE SCALE GENOMIC DNA]</scope>
    <source>
        <strain evidence="2">cv. G1812</strain>
    </source>
</reference>
<feature type="region of interest" description="Disordered" evidence="1">
    <location>
        <begin position="261"/>
        <end position="280"/>
    </location>
</feature>
<evidence type="ECO:0000313" key="3">
    <source>
        <dbReference type="Proteomes" id="UP000015106"/>
    </source>
</evidence>
<dbReference type="EnsemblPlants" id="TuG1812G0500002993.01.T01">
    <property type="protein sequence ID" value="TuG1812G0500002993.01.T01.cds443421"/>
    <property type="gene ID" value="TuG1812G0500002993.01"/>
</dbReference>
<reference evidence="3" key="1">
    <citation type="journal article" date="2013" name="Nature">
        <title>Draft genome of the wheat A-genome progenitor Triticum urartu.</title>
        <authorList>
            <person name="Ling H.Q."/>
            <person name="Zhao S."/>
            <person name="Liu D."/>
            <person name="Wang J."/>
            <person name="Sun H."/>
            <person name="Zhang C."/>
            <person name="Fan H."/>
            <person name="Li D."/>
            <person name="Dong L."/>
            <person name="Tao Y."/>
            <person name="Gao C."/>
            <person name="Wu H."/>
            <person name="Li Y."/>
            <person name="Cui Y."/>
            <person name="Guo X."/>
            <person name="Zheng S."/>
            <person name="Wang B."/>
            <person name="Yu K."/>
            <person name="Liang Q."/>
            <person name="Yang W."/>
            <person name="Lou X."/>
            <person name="Chen J."/>
            <person name="Feng M."/>
            <person name="Jian J."/>
            <person name="Zhang X."/>
            <person name="Luo G."/>
            <person name="Jiang Y."/>
            <person name="Liu J."/>
            <person name="Wang Z."/>
            <person name="Sha Y."/>
            <person name="Zhang B."/>
            <person name="Wu H."/>
            <person name="Tang D."/>
            <person name="Shen Q."/>
            <person name="Xue P."/>
            <person name="Zou S."/>
            <person name="Wang X."/>
            <person name="Liu X."/>
            <person name="Wang F."/>
            <person name="Yang Y."/>
            <person name="An X."/>
            <person name="Dong Z."/>
            <person name="Zhang K."/>
            <person name="Zhang X."/>
            <person name="Luo M.C."/>
            <person name="Dvorak J."/>
            <person name="Tong Y."/>
            <person name="Wang J."/>
            <person name="Yang H."/>
            <person name="Li Z."/>
            <person name="Wang D."/>
            <person name="Zhang A."/>
            <person name="Wang J."/>
        </authorList>
    </citation>
    <scope>NUCLEOTIDE SEQUENCE</scope>
    <source>
        <strain evidence="3">cv. G1812</strain>
    </source>
</reference>
<sequence>MVVVVAVVTTVQAASIVVATVPRPRGAITVPGVVTVGARAPAAPAVAPPGPMQVPIQPLPEVPANLLDMHEVAVPSTVAVVLLELPAGGLPEVGDGRELSNDGAARVEPPLQRLERLGGLVLLPELHVDVADEVVGEVVADVQVLDLAVLAELVEDVLVEVLEVALDLDGVDGVALRVHARGDHVGALVHVAEQQRGRDGRLVVQAGAAVAVPARADLEVERAVHAVLLRAEDRREVLGHGAAPRIRAPAEKLEISALPSHESQITHTRLQPRLTDKHSKEGEQELVMSRYCKQLIPIPVEPSKSAGT</sequence>
<proteinExistence type="predicted"/>
<evidence type="ECO:0000313" key="2">
    <source>
        <dbReference type="EnsemblPlants" id="TuG1812G0500002993.01.T01.cds443421"/>
    </source>
</evidence>
<dbReference type="Proteomes" id="UP000015106">
    <property type="component" value="Chromosome 5"/>
</dbReference>
<evidence type="ECO:0000256" key="1">
    <source>
        <dbReference type="SAM" id="MobiDB-lite"/>
    </source>
</evidence>
<accession>A0A8R7QDS9</accession>
<name>A0A8R7QDS9_TRIUA</name>
<dbReference type="Gramene" id="TuG1812G0500002993.01.T01">
    <property type="protein sequence ID" value="TuG1812G0500002993.01.T01.cds443421"/>
    <property type="gene ID" value="TuG1812G0500002993.01"/>
</dbReference>
<protein>
    <submittedName>
        <fullName evidence="2">Uncharacterized protein</fullName>
    </submittedName>
</protein>
<dbReference type="AlphaFoldDB" id="A0A8R7QDS9"/>
<keyword evidence="3" id="KW-1185">Reference proteome</keyword>